<comment type="caution">
    <text evidence="2">The sequence shown here is derived from an EMBL/GenBank/DDBJ whole genome shotgun (WGS) entry which is preliminary data.</text>
</comment>
<reference evidence="2 3" key="1">
    <citation type="submission" date="2017-07" db="EMBL/GenBank/DDBJ databases">
        <title>Elstera cyanobacteriorum sp. nov., a novel bacterium isolated from cyanobacterial aggregates in a eutrophic lake.</title>
        <authorList>
            <person name="Cai H."/>
        </authorList>
    </citation>
    <scope>NUCLEOTIDE SEQUENCE [LARGE SCALE GENOMIC DNA]</scope>
    <source>
        <strain evidence="2 3">TH019</strain>
    </source>
</reference>
<evidence type="ECO:0000259" key="1">
    <source>
        <dbReference type="PROSITE" id="PS51819"/>
    </source>
</evidence>
<dbReference type="InterPro" id="IPR029068">
    <property type="entry name" value="Glyas_Bleomycin-R_OHBP_Dase"/>
</dbReference>
<accession>A0A255XJ63</accession>
<dbReference type="SUPFAM" id="SSF54593">
    <property type="entry name" value="Glyoxalase/Bleomycin resistance protein/Dihydroxybiphenyl dioxygenase"/>
    <property type="match status" value="1"/>
</dbReference>
<dbReference type="PANTHER" id="PTHR35006">
    <property type="entry name" value="GLYOXALASE FAMILY PROTEIN (AFU_ORTHOLOGUE AFUA_5G14830)"/>
    <property type="match status" value="1"/>
</dbReference>
<feature type="domain" description="VOC" evidence="1">
    <location>
        <begin position="1"/>
        <end position="133"/>
    </location>
</feature>
<protein>
    <recommendedName>
        <fullName evidence="1">VOC domain-containing protein</fullName>
    </recommendedName>
</protein>
<evidence type="ECO:0000313" key="3">
    <source>
        <dbReference type="Proteomes" id="UP000216361"/>
    </source>
</evidence>
<proteinExistence type="predicted"/>
<keyword evidence="3" id="KW-1185">Reference proteome</keyword>
<dbReference type="PANTHER" id="PTHR35006:SF2">
    <property type="entry name" value="GLYOXALASE FAMILY PROTEIN (AFU_ORTHOLOGUE AFUA_5G14830)"/>
    <property type="match status" value="1"/>
</dbReference>
<dbReference type="PROSITE" id="PS51819">
    <property type="entry name" value="VOC"/>
    <property type="match status" value="1"/>
</dbReference>
<dbReference type="EMBL" id="NOXS01000035">
    <property type="protein sequence ID" value="OYQ17009.1"/>
    <property type="molecule type" value="Genomic_DNA"/>
</dbReference>
<dbReference type="Gene3D" id="3.10.180.10">
    <property type="entry name" value="2,3-Dihydroxybiphenyl 1,2-Dioxygenase, domain 1"/>
    <property type="match status" value="1"/>
</dbReference>
<dbReference type="OrthoDB" id="9807407at2"/>
<dbReference type="AlphaFoldDB" id="A0A255XJ63"/>
<name>A0A255XJ63_9PROT</name>
<gene>
    <name evidence="2" type="ORF">CHR90_18790</name>
</gene>
<dbReference type="InterPro" id="IPR037523">
    <property type="entry name" value="VOC_core"/>
</dbReference>
<sequence>MMDHVSIGVSDYAAARRFYDTVLAALGLKALMAFPDQKVAGYGAPGAPAPFFWIGDAHQPDTQGQGRSLGSGPGLHLCFRAPSRAAVDSFYDTALRMGADDNGAPGLRPHYHANYYGAFVVDPDGWRLEAVCHSPETD</sequence>
<dbReference type="Proteomes" id="UP000216361">
    <property type="component" value="Unassembled WGS sequence"/>
</dbReference>
<dbReference type="InterPro" id="IPR004360">
    <property type="entry name" value="Glyas_Fos-R_dOase_dom"/>
</dbReference>
<dbReference type="CDD" id="cd07262">
    <property type="entry name" value="VOC_like"/>
    <property type="match status" value="1"/>
</dbReference>
<evidence type="ECO:0000313" key="2">
    <source>
        <dbReference type="EMBL" id="OYQ17009.1"/>
    </source>
</evidence>
<dbReference type="RefSeq" id="WP_094410646.1">
    <property type="nucleotide sequence ID" value="NZ_BMJZ01000002.1"/>
</dbReference>
<dbReference type="Pfam" id="PF00903">
    <property type="entry name" value="Glyoxalase"/>
    <property type="match status" value="1"/>
</dbReference>
<organism evidence="2 3">
    <name type="scientific">Elstera cyanobacteriorum</name>
    <dbReference type="NCBI Taxonomy" id="2022747"/>
    <lineage>
        <taxon>Bacteria</taxon>
        <taxon>Pseudomonadati</taxon>
        <taxon>Pseudomonadota</taxon>
        <taxon>Alphaproteobacteria</taxon>
        <taxon>Rhodospirillales</taxon>
        <taxon>Rhodospirillaceae</taxon>
        <taxon>Elstera</taxon>
    </lineage>
</organism>